<feature type="region of interest" description="Disordered" evidence="1">
    <location>
        <begin position="1"/>
        <end position="50"/>
    </location>
</feature>
<dbReference type="EMBL" id="JAIZAY010000010">
    <property type="protein sequence ID" value="KAJ8034384.1"/>
    <property type="molecule type" value="Genomic_DNA"/>
</dbReference>
<reference evidence="2" key="1">
    <citation type="submission" date="2021-10" db="EMBL/GenBank/DDBJ databases">
        <title>Tropical sea cucumber genome reveals ecological adaptation and Cuvierian tubules defense mechanism.</title>
        <authorList>
            <person name="Chen T."/>
        </authorList>
    </citation>
    <scope>NUCLEOTIDE SEQUENCE</scope>
    <source>
        <strain evidence="2">Nanhai2018</strain>
        <tissue evidence="2">Muscle</tissue>
    </source>
</reference>
<name>A0A9Q1BXH6_HOLLE</name>
<evidence type="ECO:0000313" key="2">
    <source>
        <dbReference type="EMBL" id="KAJ8034384.1"/>
    </source>
</evidence>
<comment type="caution">
    <text evidence="2">The sequence shown here is derived from an EMBL/GenBank/DDBJ whole genome shotgun (WGS) entry which is preliminary data.</text>
</comment>
<protein>
    <submittedName>
        <fullName evidence="2">Uncharacterized protein</fullName>
    </submittedName>
</protein>
<dbReference type="Gene3D" id="3.60.10.10">
    <property type="entry name" value="Endonuclease/exonuclease/phosphatase"/>
    <property type="match status" value="1"/>
</dbReference>
<dbReference type="OrthoDB" id="416119at2759"/>
<gene>
    <name evidence="2" type="ORF">HOLleu_21193</name>
</gene>
<dbReference type="Proteomes" id="UP001152320">
    <property type="component" value="Chromosome 10"/>
</dbReference>
<evidence type="ECO:0000313" key="3">
    <source>
        <dbReference type="Proteomes" id="UP001152320"/>
    </source>
</evidence>
<keyword evidence="3" id="KW-1185">Reference proteome</keyword>
<dbReference type="Gene3D" id="3.30.70.1820">
    <property type="entry name" value="L1 transposable element, RRM domain"/>
    <property type="match status" value="1"/>
</dbReference>
<dbReference type="InterPro" id="IPR036691">
    <property type="entry name" value="Endo/exonu/phosph_ase_sf"/>
</dbReference>
<organism evidence="2 3">
    <name type="scientific">Holothuria leucospilota</name>
    <name type="common">Black long sea cucumber</name>
    <name type="synonym">Mertensiothuria leucospilota</name>
    <dbReference type="NCBI Taxonomy" id="206669"/>
    <lineage>
        <taxon>Eukaryota</taxon>
        <taxon>Metazoa</taxon>
        <taxon>Echinodermata</taxon>
        <taxon>Eleutherozoa</taxon>
        <taxon>Echinozoa</taxon>
        <taxon>Holothuroidea</taxon>
        <taxon>Aspidochirotacea</taxon>
        <taxon>Aspidochirotida</taxon>
        <taxon>Holothuriidae</taxon>
        <taxon>Holothuria</taxon>
    </lineage>
</organism>
<dbReference type="PANTHER" id="PTHR35555:SF3">
    <property type="entry name" value="ENDONUCLEASE-REVERSE TRANSCRIPTASE"/>
    <property type="match status" value="1"/>
</dbReference>
<sequence length="334" mass="38205">MSGGGRRGRPPLSQNQGLTRSATRNTLRRSQDGVADLAPTGAKGDTDTSSNWKSAIESFQDVFQRAINDLQKSLQKLEDELGKSIEFHAKRFDDLFDKMAAKETQHEDLCARISALESLVTTKDSEINKLERMSRRNNLRIVGVAVTTGEDCEEFVKTKVLPLFNAGDNKFVIERCHRDGRGTPGRPPHILVRFLSYKDKLFLLKNRRTALQEQSFFIVDDLTRIDLAEKKKWASQVQALYDRGTELRFSGGKWRDSSGGDFNFVFNLDLDKKGGVRRTNFNARSDCLKPMATHDLIDIWRERNPLSKHFTWNSSIADIHCRLDFFYHFTSSFF</sequence>
<dbReference type="AlphaFoldDB" id="A0A9Q1BXH6"/>
<dbReference type="PANTHER" id="PTHR35555">
    <property type="entry name" value="ENDONUCLEASE-REVERSE TRANSCRIPTASE"/>
    <property type="match status" value="1"/>
</dbReference>
<feature type="compositionally biased region" description="Polar residues" evidence="1">
    <location>
        <begin position="12"/>
        <end position="25"/>
    </location>
</feature>
<proteinExistence type="predicted"/>
<evidence type="ECO:0000256" key="1">
    <source>
        <dbReference type="SAM" id="MobiDB-lite"/>
    </source>
</evidence>
<accession>A0A9Q1BXH6</accession>